<dbReference type="InterPro" id="IPR001638">
    <property type="entry name" value="Solute-binding_3/MltF_N"/>
</dbReference>
<reference evidence="2 3" key="1">
    <citation type="journal article" date="2013" name="Genome Announc.">
        <title>Complete Genome Sequence of the Sesbania Symbiont and Rice Growth-Promoting Endophyte Rhizobium sp. Strain IRBG74.</title>
        <authorList>
            <person name="Crook M.B."/>
            <person name="Mitra S."/>
            <person name="Ane J.M."/>
            <person name="Sadowsky M.J."/>
            <person name="Gyaneshwar P."/>
        </authorList>
    </citation>
    <scope>NUCLEOTIDE SEQUENCE [LARGE SCALE GENOMIC DNA]</scope>
    <source>
        <strain evidence="2 3">IRBG74</strain>
    </source>
</reference>
<dbReference type="Proteomes" id="UP000016944">
    <property type="component" value="Chromosome I"/>
</dbReference>
<protein>
    <submittedName>
        <fullName evidence="2">Amino acid ABC transporter substrate-binding protein</fullName>
    </submittedName>
</protein>
<evidence type="ECO:0000313" key="3">
    <source>
        <dbReference type="Proteomes" id="UP000016944"/>
    </source>
</evidence>
<dbReference type="KEGG" id="rir:BN877_I2305"/>
<dbReference type="HOGENOM" id="CLU_064076_1_2_5"/>
<dbReference type="Pfam" id="PF00497">
    <property type="entry name" value="SBP_bac_3"/>
    <property type="match status" value="1"/>
</dbReference>
<proteinExistence type="predicted"/>
<dbReference type="Gene3D" id="3.40.190.10">
    <property type="entry name" value="Periplasmic binding protein-like II"/>
    <property type="match status" value="2"/>
</dbReference>
<dbReference type="PATRIC" id="fig|424182.3.peg.2267"/>
<evidence type="ECO:0000259" key="1">
    <source>
        <dbReference type="Pfam" id="PF00497"/>
    </source>
</evidence>
<gene>
    <name evidence="2" type="ORF">BN877_I2305</name>
</gene>
<sequence length="258" mass="28965">MRPGLDKAAQRRDKPEPRGVVMGLIRFCLVFLALANPVCAAKLFLTTEVYPPYNLQGSDGSVRGVYFDQLKIILEDTGTSYEVAVMPWARAIALATTQPMHCAFATARTAEREKLFKWVSPIHIDRNILVARRKANINVVSLEDAKKYRVGTQRGDYTETLLETLGFPQVDVGADFEITLHKLTAGRIDLMPMSESTFKSLPAHTFREVITLSRQQLGLACNKSVPDEVIAKLQARLDELIADGTQQRIFDRYDLIRP</sequence>
<dbReference type="PANTHER" id="PTHR38834:SF3">
    <property type="entry name" value="SOLUTE-BINDING PROTEIN FAMILY 3_N-TERMINAL DOMAIN-CONTAINING PROTEIN"/>
    <property type="match status" value="1"/>
</dbReference>
<name>U4PVP1_9HYPH</name>
<feature type="domain" description="Solute-binding protein family 3/N-terminal" evidence="1">
    <location>
        <begin position="47"/>
        <end position="253"/>
    </location>
</feature>
<evidence type="ECO:0000313" key="2">
    <source>
        <dbReference type="EMBL" id="CDI09194.1"/>
    </source>
</evidence>
<dbReference type="EMBL" id="HG518322">
    <property type="protein sequence ID" value="CDI09194.1"/>
    <property type="molecule type" value="Genomic_DNA"/>
</dbReference>
<dbReference type="SUPFAM" id="SSF53850">
    <property type="entry name" value="Periplasmic binding protein-like II"/>
    <property type="match status" value="1"/>
</dbReference>
<dbReference type="PANTHER" id="PTHR38834">
    <property type="entry name" value="PERIPLASMIC SUBSTRATE BINDING PROTEIN FAMILY 3"/>
    <property type="match status" value="1"/>
</dbReference>
<organism evidence="2 3">
    <name type="scientific">Agrobacterium pusense</name>
    <dbReference type="NCBI Taxonomy" id="648995"/>
    <lineage>
        <taxon>Bacteria</taxon>
        <taxon>Pseudomonadati</taxon>
        <taxon>Pseudomonadota</taxon>
        <taxon>Alphaproteobacteria</taxon>
        <taxon>Hyphomicrobiales</taxon>
        <taxon>Rhizobiaceae</taxon>
        <taxon>Rhizobium/Agrobacterium group</taxon>
        <taxon>Agrobacterium</taxon>
    </lineage>
</organism>
<dbReference type="AlphaFoldDB" id="U4PVP1"/>
<accession>U4PVP1</accession>